<accession>A0A4Z2IRI6</accession>
<feature type="compositionally biased region" description="Basic and acidic residues" evidence="1">
    <location>
        <begin position="27"/>
        <end position="37"/>
    </location>
</feature>
<reference evidence="2 3" key="1">
    <citation type="submission" date="2019-03" db="EMBL/GenBank/DDBJ databases">
        <title>First draft genome of Liparis tanakae, snailfish: a comprehensive survey of snailfish specific genes.</title>
        <authorList>
            <person name="Kim W."/>
            <person name="Song I."/>
            <person name="Jeong J.-H."/>
            <person name="Kim D."/>
            <person name="Kim S."/>
            <person name="Ryu S."/>
            <person name="Song J.Y."/>
            <person name="Lee S.K."/>
        </authorList>
    </citation>
    <scope>NUCLEOTIDE SEQUENCE [LARGE SCALE GENOMIC DNA]</scope>
    <source>
        <tissue evidence="2">Muscle</tissue>
    </source>
</reference>
<evidence type="ECO:0000313" key="3">
    <source>
        <dbReference type="Proteomes" id="UP000314294"/>
    </source>
</evidence>
<dbReference type="AlphaFoldDB" id="A0A4Z2IRI6"/>
<evidence type="ECO:0000313" key="2">
    <source>
        <dbReference type="EMBL" id="TNN80451.1"/>
    </source>
</evidence>
<keyword evidence="3" id="KW-1185">Reference proteome</keyword>
<sequence length="100" mass="11426">MTEHRQAASTLWPFRDEPRAVSQKGKQRAEGPRRESKLLAWPARSARLTTLHRERKRKGKPQGATRHPEEFSPTEWEDCGALKQTAVCVPTRIPKGAEKK</sequence>
<gene>
    <name evidence="2" type="ORF">EYF80_009190</name>
</gene>
<evidence type="ECO:0000256" key="1">
    <source>
        <dbReference type="SAM" id="MobiDB-lite"/>
    </source>
</evidence>
<comment type="caution">
    <text evidence="2">The sequence shown here is derived from an EMBL/GenBank/DDBJ whole genome shotgun (WGS) entry which is preliminary data.</text>
</comment>
<feature type="region of interest" description="Disordered" evidence="1">
    <location>
        <begin position="1"/>
        <end position="77"/>
    </location>
</feature>
<dbReference type="Proteomes" id="UP000314294">
    <property type="component" value="Unassembled WGS sequence"/>
</dbReference>
<organism evidence="2 3">
    <name type="scientific">Liparis tanakae</name>
    <name type="common">Tanaka's snailfish</name>
    <dbReference type="NCBI Taxonomy" id="230148"/>
    <lineage>
        <taxon>Eukaryota</taxon>
        <taxon>Metazoa</taxon>
        <taxon>Chordata</taxon>
        <taxon>Craniata</taxon>
        <taxon>Vertebrata</taxon>
        <taxon>Euteleostomi</taxon>
        <taxon>Actinopterygii</taxon>
        <taxon>Neopterygii</taxon>
        <taxon>Teleostei</taxon>
        <taxon>Neoteleostei</taxon>
        <taxon>Acanthomorphata</taxon>
        <taxon>Eupercaria</taxon>
        <taxon>Perciformes</taxon>
        <taxon>Cottioidei</taxon>
        <taxon>Cottales</taxon>
        <taxon>Liparidae</taxon>
        <taxon>Liparis</taxon>
    </lineage>
</organism>
<dbReference type="EMBL" id="SRLO01000054">
    <property type="protein sequence ID" value="TNN80451.1"/>
    <property type="molecule type" value="Genomic_DNA"/>
</dbReference>
<proteinExistence type="predicted"/>
<protein>
    <submittedName>
        <fullName evidence="2">Uncharacterized protein</fullName>
    </submittedName>
</protein>
<name>A0A4Z2IRI6_9TELE</name>